<proteinExistence type="inferred from homology"/>
<dbReference type="InterPro" id="IPR036291">
    <property type="entry name" value="NAD(P)-bd_dom_sf"/>
</dbReference>
<reference evidence="4" key="2">
    <citation type="submission" date="2023-01" db="EMBL/GenBank/DDBJ databases">
        <title>Draft genome sequence of Sneathiella chinensis strain NBRC 103408.</title>
        <authorList>
            <person name="Sun Q."/>
            <person name="Mori K."/>
        </authorList>
    </citation>
    <scope>NUCLEOTIDE SEQUENCE</scope>
    <source>
        <strain evidence="4">NBRC 103408</strain>
    </source>
</reference>
<dbReference type="EMBL" id="BSNF01000001">
    <property type="protein sequence ID" value="GLQ04853.1"/>
    <property type="molecule type" value="Genomic_DNA"/>
</dbReference>
<dbReference type="PRINTS" id="PR00081">
    <property type="entry name" value="GDHRDH"/>
</dbReference>
<dbReference type="SUPFAM" id="SSF51735">
    <property type="entry name" value="NAD(P)-binding Rossmann-fold domains"/>
    <property type="match status" value="1"/>
</dbReference>
<dbReference type="InterPro" id="IPR020904">
    <property type="entry name" value="Sc_DH/Rdtase_CS"/>
</dbReference>
<dbReference type="RefSeq" id="WP_169558897.1">
    <property type="nucleotide sequence ID" value="NZ_BSNF01000001.1"/>
</dbReference>
<dbReference type="PROSITE" id="PS00061">
    <property type="entry name" value="ADH_SHORT"/>
    <property type="match status" value="1"/>
</dbReference>
<dbReference type="Proteomes" id="UP001161409">
    <property type="component" value="Unassembled WGS sequence"/>
</dbReference>
<evidence type="ECO:0000256" key="2">
    <source>
        <dbReference type="RuleBase" id="RU000363"/>
    </source>
</evidence>
<protein>
    <submittedName>
        <fullName evidence="4">3-hydroxyacyl-CoA dehydrogenase</fullName>
    </submittedName>
</protein>
<evidence type="ECO:0000313" key="4">
    <source>
        <dbReference type="EMBL" id="GLQ04853.1"/>
    </source>
</evidence>
<comment type="similarity">
    <text evidence="1 2">Belongs to the short-chain dehydrogenases/reductases (SDR) family.</text>
</comment>
<reference evidence="4" key="1">
    <citation type="journal article" date="2014" name="Int. J. Syst. Evol. Microbiol.">
        <title>Complete genome of a new Firmicutes species belonging to the dominant human colonic microbiota ('Ruminococcus bicirculans') reveals two chromosomes and a selective capacity to utilize plant glucans.</title>
        <authorList>
            <consortium name="NISC Comparative Sequencing Program"/>
            <person name="Wegmann U."/>
            <person name="Louis P."/>
            <person name="Goesmann A."/>
            <person name="Henrissat B."/>
            <person name="Duncan S.H."/>
            <person name="Flint H.J."/>
        </authorList>
    </citation>
    <scope>NUCLEOTIDE SEQUENCE</scope>
    <source>
        <strain evidence="4">NBRC 103408</strain>
    </source>
</reference>
<gene>
    <name evidence="4" type="ORF">GCM10007924_00740</name>
</gene>
<dbReference type="Gene3D" id="3.40.50.720">
    <property type="entry name" value="NAD(P)-binding Rossmann-like Domain"/>
    <property type="match status" value="1"/>
</dbReference>
<evidence type="ECO:0000259" key="3">
    <source>
        <dbReference type="SMART" id="SM00822"/>
    </source>
</evidence>
<comment type="caution">
    <text evidence="4">The sequence shown here is derived from an EMBL/GenBank/DDBJ whole genome shotgun (WGS) entry which is preliminary data.</text>
</comment>
<dbReference type="PANTHER" id="PTHR42879:SF2">
    <property type="entry name" value="3-OXOACYL-[ACYL-CARRIER-PROTEIN] REDUCTASE FABG"/>
    <property type="match status" value="1"/>
</dbReference>
<name>A0ABQ5TZ69_9PROT</name>
<dbReference type="Pfam" id="PF00106">
    <property type="entry name" value="adh_short"/>
    <property type="match status" value="1"/>
</dbReference>
<sequence>MTQLEQKHALVTGGGSGVGEAIALRLAKAGARVTVAGRRRAELDRTADRHVNIQAVPADVTDAASLAALVETASATFGPITIAVANAGAADSVPFSKMTEDHWLSTLDVNLSGVYRTFQATLPAMQDAGWGRLVAIASTAGLKGYGYVTAYCAAKHGVVGLTRALALELATRGITVNAVCPGYTETPLLEKSLETIMSKTGMSREAAVKSLTASNPMGRFVQPDEVAEAVLWLCGENSGAVTGQALSISGGEI</sequence>
<dbReference type="InterPro" id="IPR057326">
    <property type="entry name" value="KR_dom"/>
</dbReference>
<dbReference type="PRINTS" id="PR00080">
    <property type="entry name" value="SDRFAMILY"/>
</dbReference>
<dbReference type="PANTHER" id="PTHR42879">
    <property type="entry name" value="3-OXOACYL-(ACYL-CARRIER-PROTEIN) REDUCTASE"/>
    <property type="match status" value="1"/>
</dbReference>
<feature type="domain" description="Ketoreductase" evidence="3">
    <location>
        <begin position="7"/>
        <end position="173"/>
    </location>
</feature>
<accession>A0ABQ5TZ69</accession>
<dbReference type="InterPro" id="IPR002347">
    <property type="entry name" value="SDR_fam"/>
</dbReference>
<keyword evidence="5" id="KW-1185">Reference proteome</keyword>
<evidence type="ECO:0000313" key="5">
    <source>
        <dbReference type="Proteomes" id="UP001161409"/>
    </source>
</evidence>
<dbReference type="InterPro" id="IPR050259">
    <property type="entry name" value="SDR"/>
</dbReference>
<evidence type="ECO:0000256" key="1">
    <source>
        <dbReference type="ARBA" id="ARBA00006484"/>
    </source>
</evidence>
<dbReference type="SMART" id="SM00822">
    <property type="entry name" value="PKS_KR"/>
    <property type="match status" value="1"/>
</dbReference>
<organism evidence="4 5">
    <name type="scientific">Sneathiella chinensis</name>
    <dbReference type="NCBI Taxonomy" id="349750"/>
    <lineage>
        <taxon>Bacteria</taxon>
        <taxon>Pseudomonadati</taxon>
        <taxon>Pseudomonadota</taxon>
        <taxon>Alphaproteobacteria</taxon>
        <taxon>Sneathiellales</taxon>
        <taxon>Sneathiellaceae</taxon>
        <taxon>Sneathiella</taxon>
    </lineage>
</organism>
<dbReference type="CDD" id="cd05233">
    <property type="entry name" value="SDR_c"/>
    <property type="match status" value="1"/>
</dbReference>